<sequence>MSALPPDQDLIVFDGVCVFCSGFARFIVRYDRKQRFRFVVAQSEAGRALYRRYGLDPDLMETNIVVVNRRAHVRMRAFGAAMGAIGWPWAVFQPLVWLPAGLTDRLYDAVARNRYRFGRRACTMPSQELRARLLE</sequence>
<keyword evidence="1" id="KW-0812">Transmembrane</keyword>
<comment type="caution">
    <text evidence="2">The sequence shown here is derived from an EMBL/GenBank/DDBJ whole genome shotgun (WGS) entry which is preliminary data.</text>
</comment>
<dbReference type="RefSeq" id="WP_393990974.1">
    <property type="nucleotide sequence ID" value="NZ_JBAFVH010000001.1"/>
</dbReference>
<evidence type="ECO:0000256" key="1">
    <source>
        <dbReference type="SAM" id="Phobius"/>
    </source>
</evidence>
<feature type="transmembrane region" description="Helical" evidence="1">
    <location>
        <begin position="77"/>
        <end position="98"/>
    </location>
</feature>
<dbReference type="PANTHER" id="PTHR33639:SF2">
    <property type="entry name" value="DUF393 DOMAIN-CONTAINING PROTEIN"/>
    <property type="match status" value="1"/>
</dbReference>
<keyword evidence="1" id="KW-1133">Transmembrane helix</keyword>
<organism evidence="2 3">
    <name type="scientific">Xanthobacter oligotrophicus</name>
    <dbReference type="NCBI Taxonomy" id="2607286"/>
    <lineage>
        <taxon>Bacteria</taxon>
        <taxon>Pseudomonadati</taxon>
        <taxon>Pseudomonadota</taxon>
        <taxon>Alphaproteobacteria</taxon>
        <taxon>Hyphomicrobiales</taxon>
        <taxon>Xanthobacteraceae</taxon>
        <taxon>Xanthobacter</taxon>
    </lineage>
</organism>
<keyword evidence="1" id="KW-0472">Membrane</keyword>
<dbReference type="EMBL" id="JBAFVH010000001">
    <property type="protein sequence ID" value="MFG1370914.1"/>
    <property type="molecule type" value="Genomic_DNA"/>
</dbReference>
<accession>A0ABW6ZSY6</accession>
<protein>
    <submittedName>
        <fullName evidence="2">DCC1-like thiol-disulfide oxidoreductase family protein</fullName>
    </submittedName>
</protein>
<feature type="transmembrane region" description="Helical" evidence="1">
    <location>
        <begin position="12"/>
        <end position="28"/>
    </location>
</feature>
<evidence type="ECO:0000313" key="3">
    <source>
        <dbReference type="Proteomes" id="UP001604002"/>
    </source>
</evidence>
<proteinExistence type="predicted"/>
<dbReference type="Proteomes" id="UP001604002">
    <property type="component" value="Unassembled WGS sequence"/>
</dbReference>
<dbReference type="InterPro" id="IPR007263">
    <property type="entry name" value="DCC1-like"/>
</dbReference>
<reference evidence="2 3" key="1">
    <citation type="submission" date="2024-02" db="EMBL/GenBank/DDBJ databases">
        <title>Expansion and revision of Xanthobacter and proposal of Roseixanthobacter gen. nov.</title>
        <authorList>
            <person name="Soltysiak M.P.M."/>
            <person name="Jalihal A."/>
            <person name="Ory A."/>
            <person name="Chrisophersen C."/>
            <person name="Lee A.D."/>
            <person name="Boulton J."/>
            <person name="Springer M."/>
        </authorList>
    </citation>
    <scope>NUCLEOTIDE SEQUENCE [LARGE SCALE GENOMIC DNA]</scope>
    <source>
        <strain evidence="2 3">23A</strain>
    </source>
</reference>
<name>A0ABW6ZSY6_9HYPH</name>
<dbReference type="Pfam" id="PF04134">
    <property type="entry name" value="DCC1-like"/>
    <property type="match status" value="1"/>
</dbReference>
<gene>
    <name evidence="2" type="ORF">V5F32_01935</name>
</gene>
<dbReference type="InterPro" id="IPR052927">
    <property type="entry name" value="DCC_oxidoreductase"/>
</dbReference>
<evidence type="ECO:0000313" key="2">
    <source>
        <dbReference type="EMBL" id="MFG1370914.1"/>
    </source>
</evidence>
<dbReference type="PANTHER" id="PTHR33639">
    <property type="entry name" value="THIOL-DISULFIDE OXIDOREDUCTASE DCC"/>
    <property type="match status" value="1"/>
</dbReference>
<keyword evidence="3" id="KW-1185">Reference proteome</keyword>